<name>A0A1T4P6C0_9FIRM</name>
<keyword evidence="1" id="KW-1133">Transmembrane helix</keyword>
<feature type="transmembrane region" description="Helical" evidence="1">
    <location>
        <begin position="79"/>
        <end position="98"/>
    </location>
</feature>
<keyword evidence="1" id="KW-0812">Transmembrane</keyword>
<evidence type="ECO:0000313" key="2">
    <source>
        <dbReference type="EMBL" id="SJZ86867.1"/>
    </source>
</evidence>
<evidence type="ECO:0000313" key="3">
    <source>
        <dbReference type="Proteomes" id="UP000189857"/>
    </source>
</evidence>
<organism evidence="2 3">
    <name type="scientific">Eubacterium ruminantium</name>
    <dbReference type="NCBI Taxonomy" id="42322"/>
    <lineage>
        <taxon>Bacteria</taxon>
        <taxon>Bacillati</taxon>
        <taxon>Bacillota</taxon>
        <taxon>Clostridia</taxon>
        <taxon>Eubacteriales</taxon>
        <taxon>Eubacteriaceae</taxon>
        <taxon>Eubacterium</taxon>
    </lineage>
</organism>
<gene>
    <name evidence="2" type="ORF">SAMN02745110_01825</name>
</gene>
<feature type="transmembrane region" description="Helical" evidence="1">
    <location>
        <begin position="15"/>
        <end position="36"/>
    </location>
</feature>
<dbReference type="OrthoDB" id="2086051at2"/>
<evidence type="ECO:0000256" key="1">
    <source>
        <dbReference type="SAM" id="Phobius"/>
    </source>
</evidence>
<feature type="transmembrane region" description="Helical" evidence="1">
    <location>
        <begin position="110"/>
        <end position="130"/>
    </location>
</feature>
<protein>
    <submittedName>
        <fullName evidence="2">Uncharacterized protein</fullName>
    </submittedName>
</protein>
<sequence>MKNTNKEIVVTGKMVVKAAMIVALIATVVIMGFGIYHADSRLIGEASLFACVQCGYWSAQELKKKSDEKTAKKVIKMEVVKGMIAGFAVGVIWELMIITPLMSNWTLRSIIVALSVSGFGCSIAGAVFAIGKNKKNDNLCYN</sequence>
<keyword evidence="1" id="KW-0472">Membrane</keyword>
<proteinExistence type="predicted"/>
<dbReference type="RefSeq" id="WP_078787650.1">
    <property type="nucleotide sequence ID" value="NZ_FMTO01000010.1"/>
</dbReference>
<accession>A0A1T4P6C0</accession>
<dbReference type="Proteomes" id="UP000189857">
    <property type="component" value="Unassembled WGS sequence"/>
</dbReference>
<reference evidence="2 3" key="1">
    <citation type="submission" date="2017-02" db="EMBL/GenBank/DDBJ databases">
        <authorList>
            <person name="Peterson S.W."/>
        </authorList>
    </citation>
    <scope>NUCLEOTIDE SEQUENCE [LARGE SCALE GENOMIC DNA]</scope>
    <source>
        <strain evidence="2 3">ATCC 17233</strain>
    </source>
</reference>
<keyword evidence="3" id="KW-1185">Reference proteome</keyword>
<dbReference type="AlphaFoldDB" id="A0A1T4P6C0"/>
<dbReference type="EMBL" id="FUXA01000011">
    <property type="protein sequence ID" value="SJZ86867.1"/>
    <property type="molecule type" value="Genomic_DNA"/>
</dbReference>